<feature type="domain" description="Resolvase/invertase-type recombinase catalytic" evidence="6">
    <location>
        <begin position="7"/>
        <end position="155"/>
    </location>
</feature>
<evidence type="ECO:0000256" key="2">
    <source>
        <dbReference type="ARBA" id="ARBA00023125"/>
    </source>
</evidence>
<dbReference type="InterPro" id="IPR038109">
    <property type="entry name" value="DNA_bind_recomb_sf"/>
</dbReference>
<proteinExistence type="predicted"/>
<dbReference type="Proteomes" id="UP000886786">
    <property type="component" value="Unassembled WGS sequence"/>
</dbReference>
<feature type="active site" description="O-(5'-phospho-DNA)-serine intermediate" evidence="4">
    <location>
        <position position="15"/>
    </location>
</feature>
<sequence>MIIDNKIAGVYLRVSTEDQAREGFSLSEQKERLEAMCKFKGYQIYKFYEDAGISAKSMKDRPAFNELLEDIKSKKVNTIVALKLDRVTRSIYDWEFIMKFLEENEAYIDCANDEVNTTTANGKMISRLLMSVSQNEIERTSERTKMGLVGAIKEGHIPMKNLTGYKRVNKKLVPDENTKDVVIDIFNKYLSGWSLQKIMNDLNKRNALNKKWLYSHVENIINNRIYCGDFVYHKGKKDEHIYENVVEGIISREMWFDCQNQKGKNSRNYTRTIYYLFLQKLYCPKCHTLMAGRSPGGNKKYDYVYYRCHKCHTYVNEKDIIKQLKEIIYELVEYDFLVHGIYAPVIFGANHKEQTITEIESLKRQRNRLKDAYKTSIITLEEFTEEIKSIDDRLQELENNLKNNVLTIDDINLDSPSIYKDIDKIKQIKLNDKLLDKSSIWNNLSKQKQQELCMKYIETIDLGYDENRKVVIEKVNFRKSFLEEYSTLFTEGIIDKEVVVSYEDTTKIISLSSPKNEKEIQDYIRKLQNYYQVEYFKIDVIREEDGTFYLDYSINKNREIIKLIPIKDEKGFKPNLGYGVIAVS</sequence>
<keyword evidence="1" id="KW-0229">DNA integration</keyword>
<evidence type="ECO:0000256" key="3">
    <source>
        <dbReference type="ARBA" id="ARBA00023172"/>
    </source>
</evidence>
<protein>
    <submittedName>
        <fullName evidence="8">Recombinase family protein</fullName>
    </submittedName>
</protein>
<dbReference type="AlphaFoldDB" id="A0A9D0ZQV1"/>
<dbReference type="InterPro" id="IPR011109">
    <property type="entry name" value="DNA_bind_recombinase_dom"/>
</dbReference>
<dbReference type="InterPro" id="IPR006119">
    <property type="entry name" value="Resolv_N"/>
</dbReference>
<evidence type="ECO:0000259" key="7">
    <source>
        <dbReference type="PROSITE" id="PS51737"/>
    </source>
</evidence>
<dbReference type="Pfam" id="PF07508">
    <property type="entry name" value="Recombinase"/>
    <property type="match status" value="1"/>
</dbReference>
<feature type="coiled-coil region" evidence="5">
    <location>
        <begin position="352"/>
        <end position="414"/>
    </location>
</feature>
<keyword evidence="2" id="KW-0238">DNA-binding</keyword>
<dbReference type="SUPFAM" id="SSF53041">
    <property type="entry name" value="Resolvase-like"/>
    <property type="match status" value="1"/>
</dbReference>
<dbReference type="GO" id="GO:0000150">
    <property type="term" value="F:DNA strand exchange activity"/>
    <property type="evidence" value="ECO:0007669"/>
    <property type="project" value="InterPro"/>
</dbReference>
<evidence type="ECO:0000313" key="8">
    <source>
        <dbReference type="EMBL" id="HIQ90974.1"/>
    </source>
</evidence>
<dbReference type="GO" id="GO:0015074">
    <property type="term" value="P:DNA integration"/>
    <property type="evidence" value="ECO:0007669"/>
    <property type="project" value="UniProtKB-KW"/>
</dbReference>
<evidence type="ECO:0000313" key="9">
    <source>
        <dbReference type="Proteomes" id="UP000886786"/>
    </source>
</evidence>
<comment type="caution">
    <text evidence="8">The sequence shown here is derived from an EMBL/GenBank/DDBJ whole genome shotgun (WGS) entry which is preliminary data.</text>
</comment>
<dbReference type="Gene3D" id="3.40.50.1390">
    <property type="entry name" value="Resolvase, N-terminal catalytic domain"/>
    <property type="match status" value="1"/>
</dbReference>
<gene>
    <name evidence="8" type="ORF">IAB27_05065</name>
</gene>
<dbReference type="InterPro" id="IPR050639">
    <property type="entry name" value="SSR_resolvase"/>
</dbReference>
<accession>A0A9D0ZQV1</accession>
<dbReference type="SMART" id="SM00857">
    <property type="entry name" value="Resolvase"/>
    <property type="match status" value="1"/>
</dbReference>
<evidence type="ECO:0000256" key="5">
    <source>
        <dbReference type="SAM" id="Coils"/>
    </source>
</evidence>
<evidence type="ECO:0000256" key="4">
    <source>
        <dbReference type="PROSITE-ProRule" id="PRU10137"/>
    </source>
</evidence>
<dbReference type="Gene3D" id="3.90.1750.20">
    <property type="entry name" value="Putative Large Serine Recombinase, Chain B, Domain 2"/>
    <property type="match status" value="1"/>
</dbReference>
<feature type="domain" description="Recombinase" evidence="7">
    <location>
        <begin position="162"/>
        <end position="268"/>
    </location>
</feature>
<dbReference type="PROSITE" id="PS51737">
    <property type="entry name" value="RECOMBINASE_DNA_BIND"/>
    <property type="match status" value="1"/>
</dbReference>
<reference evidence="8" key="1">
    <citation type="submission" date="2020-10" db="EMBL/GenBank/DDBJ databases">
        <authorList>
            <person name="Gilroy R."/>
        </authorList>
    </citation>
    <scope>NUCLEOTIDE SEQUENCE</scope>
    <source>
        <strain evidence="8">CHK147-3167</strain>
    </source>
</reference>
<dbReference type="PROSITE" id="PS00397">
    <property type="entry name" value="RECOMBINASES_1"/>
    <property type="match status" value="1"/>
</dbReference>
<evidence type="ECO:0000256" key="1">
    <source>
        <dbReference type="ARBA" id="ARBA00022908"/>
    </source>
</evidence>
<keyword evidence="5" id="KW-0175">Coiled coil</keyword>
<keyword evidence="3" id="KW-0233">DNA recombination</keyword>
<organism evidence="8 9">
    <name type="scientific">Candidatus Coprosoma intestinipullorum</name>
    <dbReference type="NCBI Taxonomy" id="2840752"/>
    <lineage>
        <taxon>Bacteria</taxon>
        <taxon>Bacillati</taxon>
        <taxon>Bacillota</taxon>
        <taxon>Bacillota incertae sedis</taxon>
        <taxon>Candidatus Coprosoma</taxon>
    </lineage>
</organism>
<dbReference type="PROSITE" id="PS51736">
    <property type="entry name" value="RECOMBINASES_3"/>
    <property type="match status" value="1"/>
</dbReference>
<dbReference type="EMBL" id="DVFV01000094">
    <property type="protein sequence ID" value="HIQ90974.1"/>
    <property type="molecule type" value="Genomic_DNA"/>
</dbReference>
<reference evidence="8" key="2">
    <citation type="journal article" date="2021" name="PeerJ">
        <title>Extensive microbial diversity within the chicken gut microbiome revealed by metagenomics and culture.</title>
        <authorList>
            <person name="Gilroy R."/>
            <person name="Ravi A."/>
            <person name="Getino M."/>
            <person name="Pursley I."/>
            <person name="Horton D.L."/>
            <person name="Alikhan N.F."/>
            <person name="Baker D."/>
            <person name="Gharbi K."/>
            <person name="Hall N."/>
            <person name="Watson M."/>
            <person name="Adriaenssens E.M."/>
            <person name="Foster-Nyarko E."/>
            <person name="Jarju S."/>
            <person name="Secka A."/>
            <person name="Antonio M."/>
            <person name="Oren A."/>
            <person name="Chaudhuri R.R."/>
            <person name="La Ragione R."/>
            <person name="Hildebrand F."/>
            <person name="Pallen M.J."/>
        </authorList>
    </citation>
    <scope>NUCLEOTIDE SEQUENCE</scope>
    <source>
        <strain evidence="8">CHK147-3167</strain>
    </source>
</reference>
<evidence type="ECO:0000259" key="6">
    <source>
        <dbReference type="PROSITE" id="PS51736"/>
    </source>
</evidence>
<dbReference type="InterPro" id="IPR036162">
    <property type="entry name" value="Resolvase-like_N_sf"/>
</dbReference>
<dbReference type="InterPro" id="IPR006118">
    <property type="entry name" value="Recombinase_CS"/>
</dbReference>
<name>A0A9D0ZQV1_9FIRM</name>
<dbReference type="Pfam" id="PF00239">
    <property type="entry name" value="Resolvase"/>
    <property type="match status" value="1"/>
</dbReference>
<dbReference type="PANTHER" id="PTHR30461">
    <property type="entry name" value="DNA-INVERTASE FROM LAMBDOID PROPHAGE"/>
    <property type="match status" value="1"/>
</dbReference>
<dbReference type="CDD" id="cd00338">
    <property type="entry name" value="Ser_Recombinase"/>
    <property type="match status" value="1"/>
</dbReference>
<dbReference type="GO" id="GO:0003677">
    <property type="term" value="F:DNA binding"/>
    <property type="evidence" value="ECO:0007669"/>
    <property type="project" value="UniProtKB-KW"/>
</dbReference>
<dbReference type="PANTHER" id="PTHR30461:SF23">
    <property type="entry name" value="DNA RECOMBINASE-RELATED"/>
    <property type="match status" value="1"/>
</dbReference>